<dbReference type="Pfam" id="PF00026">
    <property type="entry name" value="Asp"/>
    <property type="match status" value="1"/>
</dbReference>
<comment type="caution">
    <text evidence="14">The sequence shown here is derived from an EMBL/GenBank/DDBJ whole genome shotgun (WGS) entry which is preliminary data.</text>
</comment>
<dbReference type="Proteomes" id="UP000050525">
    <property type="component" value="Unassembled WGS sequence"/>
</dbReference>
<dbReference type="GO" id="GO:0006508">
    <property type="term" value="P:proteolysis"/>
    <property type="evidence" value="ECO:0007669"/>
    <property type="project" value="UniProtKB-KW"/>
</dbReference>
<comment type="function">
    <text evidence="1">Shows particularly broad specificity; although bonds involving phenylalanine and leucine are preferred, many others are also cleaved to some extent.</text>
</comment>
<dbReference type="GO" id="GO:0004190">
    <property type="term" value="F:aspartic-type endopeptidase activity"/>
    <property type="evidence" value="ECO:0007669"/>
    <property type="project" value="UniProtKB-KW"/>
</dbReference>
<evidence type="ECO:0000256" key="12">
    <source>
        <dbReference type="SAM" id="SignalP"/>
    </source>
</evidence>
<protein>
    <recommendedName>
        <fullName evidence="3">pepsin A</fullName>
        <ecNumber evidence="3">3.4.23.1</ecNumber>
    </recommendedName>
</protein>
<dbReference type="InterPro" id="IPR001461">
    <property type="entry name" value="Aspartic_peptidase_A1"/>
</dbReference>
<evidence type="ECO:0000256" key="1">
    <source>
        <dbReference type="ARBA" id="ARBA00002318"/>
    </source>
</evidence>
<dbReference type="FunFam" id="2.40.70.10:FF:000004">
    <property type="entry name" value="Pepsin A"/>
    <property type="match status" value="1"/>
</dbReference>
<feature type="disulfide bond" evidence="10">
    <location>
        <begin position="102"/>
        <end position="107"/>
    </location>
</feature>
<evidence type="ECO:0000256" key="8">
    <source>
        <dbReference type="ARBA" id="ARBA00023157"/>
    </source>
</evidence>
<dbReference type="KEGG" id="amj:102562633"/>
<dbReference type="EMBL" id="AKHW03001628">
    <property type="protein sequence ID" value="KYO41667.1"/>
    <property type="molecule type" value="Genomic_DNA"/>
</dbReference>
<evidence type="ECO:0000256" key="10">
    <source>
        <dbReference type="PIRSR" id="PIRSR601461-2"/>
    </source>
</evidence>
<dbReference type="InterPro" id="IPR001969">
    <property type="entry name" value="Aspartic_peptidase_AS"/>
</dbReference>
<evidence type="ECO:0000256" key="5">
    <source>
        <dbReference type="ARBA" id="ARBA00022750"/>
    </source>
</evidence>
<dbReference type="eggNOG" id="KOG1339">
    <property type="taxonomic scope" value="Eukaryota"/>
</dbReference>
<evidence type="ECO:0000256" key="11">
    <source>
        <dbReference type="RuleBase" id="RU000454"/>
    </source>
</evidence>
<feature type="chain" id="PRO_5007586476" description="pepsin A" evidence="12">
    <location>
        <begin position="17"/>
        <end position="382"/>
    </location>
</feature>
<organism evidence="14 15">
    <name type="scientific">Alligator mississippiensis</name>
    <name type="common">American alligator</name>
    <dbReference type="NCBI Taxonomy" id="8496"/>
    <lineage>
        <taxon>Eukaryota</taxon>
        <taxon>Metazoa</taxon>
        <taxon>Chordata</taxon>
        <taxon>Craniata</taxon>
        <taxon>Vertebrata</taxon>
        <taxon>Euteleostomi</taxon>
        <taxon>Archelosauria</taxon>
        <taxon>Archosauria</taxon>
        <taxon>Crocodylia</taxon>
        <taxon>Alligatoridae</taxon>
        <taxon>Alligatorinae</taxon>
        <taxon>Alligator</taxon>
    </lineage>
</organism>
<dbReference type="PRINTS" id="PR00792">
    <property type="entry name" value="PEPSIN"/>
</dbReference>
<keyword evidence="15" id="KW-1185">Reference proteome</keyword>
<evidence type="ECO:0000313" key="15">
    <source>
        <dbReference type="Proteomes" id="UP000050525"/>
    </source>
</evidence>
<dbReference type="Gene3D" id="6.10.140.60">
    <property type="match status" value="1"/>
</dbReference>
<dbReference type="GO" id="GO:0007586">
    <property type="term" value="P:digestion"/>
    <property type="evidence" value="ECO:0007669"/>
    <property type="project" value="UniProtKB-KW"/>
</dbReference>
<keyword evidence="8 10" id="KW-1015">Disulfide bond</keyword>
<dbReference type="Gene3D" id="2.40.70.10">
    <property type="entry name" value="Acid Proteases"/>
    <property type="match status" value="2"/>
</dbReference>
<keyword evidence="5 11" id="KW-0064">Aspartyl protease</keyword>
<keyword evidence="7 11" id="KW-0378">Hydrolase</keyword>
<dbReference type="InterPro" id="IPR012848">
    <property type="entry name" value="Aspartic_peptidase_N"/>
</dbReference>
<evidence type="ECO:0000256" key="6">
    <source>
        <dbReference type="ARBA" id="ARBA00022757"/>
    </source>
</evidence>
<keyword evidence="6" id="KW-0222">Digestion</keyword>
<reference evidence="14 15" key="1">
    <citation type="journal article" date="2012" name="Genome Biol.">
        <title>Sequencing three crocodilian genomes to illuminate the evolution of archosaurs and amniotes.</title>
        <authorList>
            <person name="St John J.A."/>
            <person name="Braun E.L."/>
            <person name="Isberg S.R."/>
            <person name="Miles L.G."/>
            <person name="Chong A.Y."/>
            <person name="Gongora J."/>
            <person name="Dalzell P."/>
            <person name="Moran C."/>
            <person name="Bed'hom B."/>
            <person name="Abzhanov A."/>
            <person name="Burgess S.C."/>
            <person name="Cooksey A.M."/>
            <person name="Castoe T.A."/>
            <person name="Crawford N.G."/>
            <person name="Densmore L.D."/>
            <person name="Drew J.C."/>
            <person name="Edwards S.V."/>
            <person name="Faircloth B.C."/>
            <person name="Fujita M.K."/>
            <person name="Greenwold M.J."/>
            <person name="Hoffmann F.G."/>
            <person name="Howard J.M."/>
            <person name="Iguchi T."/>
            <person name="Janes D.E."/>
            <person name="Khan S.Y."/>
            <person name="Kohno S."/>
            <person name="de Koning A.J."/>
            <person name="Lance S.L."/>
            <person name="McCarthy F.M."/>
            <person name="McCormack J.E."/>
            <person name="Merchant M.E."/>
            <person name="Peterson D.G."/>
            <person name="Pollock D.D."/>
            <person name="Pourmand N."/>
            <person name="Raney B.J."/>
            <person name="Roessler K.A."/>
            <person name="Sanford J.R."/>
            <person name="Sawyer R.H."/>
            <person name="Schmidt C.J."/>
            <person name="Triplett E.W."/>
            <person name="Tuberville T.D."/>
            <person name="Venegas-Anaya M."/>
            <person name="Howard J.T."/>
            <person name="Jarvis E.D."/>
            <person name="Guillette L.J.Jr."/>
            <person name="Glenn T.C."/>
            <person name="Green R.E."/>
            <person name="Ray D.A."/>
        </authorList>
    </citation>
    <scope>NUCLEOTIDE SEQUENCE [LARGE SCALE GENOMIC DNA]</scope>
    <source>
        <strain evidence="14">KSC_2009_1</strain>
    </source>
</reference>
<dbReference type="AlphaFoldDB" id="A0A151NXS3"/>
<dbReference type="PROSITE" id="PS51767">
    <property type="entry name" value="PEPTIDASE_A1"/>
    <property type="match status" value="1"/>
</dbReference>
<comment type="similarity">
    <text evidence="2 11">Belongs to the peptidase A1 family.</text>
</comment>
<feature type="signal peptide" evidence="12">
    <location>
        <begin position="1"/>
        <end position="16"/>
    </location>
</feature>
<dbReference type="OrthoDB" id="771136at2759"/>
<gene>
    <name evidence="14" type="ORF">Y1Q_0006412</name>
</gene>
<evidence type="ECO:0000256" key="3">
    <source>
        <dbReference type="ARBA" id="ARBA00011924"/>
    </source>
</evidence>
<dbReference type="EC" id="3.4.23.1" evidence="3"/>
<name>A0A151NXS3_ALLMI</name>
<evidence type="ECO:0000256" key="4">
    <source>
        <dbReference type="ARBA" id="ARBA00022670"/>
    </source>
</evidence>
<dbReference type="InterPro" id="IPR021109">
    <property type="entry name" value="Peptidase_aspartic_dom_sf"/>
</dbReference>
<dbReference type="PANTHER" id="PTHR47966:SF22">
    <property type="entry name" value="PEPSIN A-3-RELATED"/>
    <property type="match status" value="1"/>
</dbReference>
<dbReference type="SUPFAM" id="SSF50630">
    <property type="entry name" value="Acid proteases"/>
    <property type="match status" value="1"/>
</dbReference>
<feature type="domain" description="Peptidase A1" evidence="13">
    <location>
        <begin position="71"/>
        <end position="379"/>
    </location>
</feature>
<feature type="active site" evidence="9">
    <location>
        <position position="89"/>
    </location>
</feature>
<evidence type="ECO:0000259" key="13">
    <source>
        <dbReference type="PROSITE" id="PS51767"/>
    </source>
</evidence>
<dbReference type="Pfam" id="PF07966">
    <property type="entry name" value="A1_Propeptide"/>
    <property type="match status" value="1"/>
</dbReference>
<accession>A0A151NXS3</accession>
<dbReference type="PANTHER" id="PTHR47966">
    <property type="entry name" value="BETA-SITE APP-CLEAVING ENZYME, ISOFORM A-RELATED"/>
    <property type="match status" value="1"/>
</dbReference>
<evidence type="ECO:0000256" key="7">
    <source>
        <dbReference type="ARBA" id="ARBA00022801"/>
    </source>
</evidence>
<dbReference type="STRING" id="8496.A0A151NXS3"/>
<feature type="active site" evidence="9">
    <location>
        <position position="271"/>
    </location>
</feature>
<dbReference type="PROSITE" id="PS00141">
    <property type="entry name" value="ASP_PROTEASE"/>
    <property type="match status" value="2"/>
</dbReference>
<feature type="disulfide bond" evidence="10">
    <location>
        <begin position="262"/>
        <end position="266"/>
    </location>
</feature>
<evidence type="ECO:0000256" key="9">
    <source>
        <dbReference type="PIRSR" id="PIRSR601461-1"/>
    </source>
</evidence>
<keyword evidence="12" id="KW-0732">Signal</keyword>
<dbReference type="FunFam" id="2.40.70.10:FF:000006">
    <property type="entry name" value="Cathepsin E"/>
    <property type="match status" value="1"/>
</dbReference>
<evidence type="ECO:0000256" key="2">
    <source>
        <dbReference type="ARBA" id="ARBA00007447"/>
    </source>
</evidence>
<proteinExistence type="inferred from homology"/>
<keyword evidence="4 11" id="KW-0645">Protease</keyword>
<dbReference type="InterPro" id="IPR033121">
    <property type="entry name" value="PEPTIDASE_A1"/>
</dbReference>
<sequence>MKWLLLLLSLVGLAHCLVTKVPLKKRKSMRQNLKEQGLLEDFLKKHPRNLASKYFPKFGTEPITNHMDLQYMGTISIGTPPQEFTVLFDTGSSNLWVPSVHCSSLACTHHNRFSPQDSSTYQTTHQSIAIQYGIGLMTGFLAYDTVEVGDIQITHQIFGLSTNESFFTLYFLSFDGILGLAFPSISLAGATPVFDNMMNKHLVSQDLFSVYLTSKESGSFVMFGGIDSSCYSGSLKWIPLSAETYWQITMDRIMINGEAVACTTGCQAIIDTGTSLLTGPPNDVFLILKHIGISQNSYGEYTVNCHDINNLPDVVFIIHGIEFPLPASAYISQSTGYCTCNFEGISVPTDSGQLWILGDVFLRHYYTVFDRANCQVGLAPVV</sequence>
<evidence type="ECO:0000313" key="14">
    <source>
        <dbReference type="EMBL" id="KYO41667.1"/>
    </source>
</evidence>